<sequence length="133" mass="13941">MAVSDAVVANLTTIYVAAIALIKVYGLILGKSYGGGFLLLASSAVVGDPPRRHPGLGTCPRRRRGPCRGNMATRLARGGSAGTASQSSPPLPRSGSGCRSSSTCTLPCENPIHVPYPWSFLHVHTKCIYGYVN</sequence>
<keyword evidence="2" id="KW-1185">Reference proteome</keyword>
<evidence type="ECO:0000313" key="2">
    <source>
        <dbReference type="Proteomes" id="UP001057402"/>
    </source>
</evidence>
<dbReference type="EMBL" id="CM042883">
    <property type="protein sequence ID" value="KAI4374918.1"/>
    <property type="molecule type" value="Genomic_DNA"/>
</dbReference>
<comment type="caution">
    <text evidence="1">The sequence shown here is derived from an EMBL/GenBank/DDBJ whole genome shotgun (WGS) entry which is preliminary data.</text>
</comment>
<organism evidence="1 2">
    <name type="scientific">Melastoma candidum</name>
    <dbReference type="NCBI Taxonomy" id="119954"/>
    <lineage>
        <taxon>Eukaryota</taxon>
        <taxon>Viridiplantae</taxon>
        <taxon>Streptophyta</taxon>
        <taxon>Embryophyta</taxon>
        <taxon>Tracheophyta</taxon>
        <taxon>Spermatophyta</taxon>
        <taxon>Magnoliopsida</taxon>
        <taxon>eudicotyledons</taxon>
        <taxon>Gunneridae</taxon>
        <taxon>Pentapetalae</taxon>
        <taxon>rosids</taxon>
        <taxon>malvids</taxon>
        <taxon>Myrtales</taxon>
        <taxon>Melastomataceae</taxon>
        <taxon>Melastomatoideae</taxon>
        <taxon>Melastomateae</taxon>
        <taxon>Melastoma</taxon>
    </lineage>
</organism>
<evidence type="ECO:0000313" key="1">
    <source>
        <dbReference type="EMBL" id="KAI4374918.1"/>
    </source>
</evidence>
<protein>
    <submittedName>
        <fullName evidence="1">Uncharacterized protein</fullName>
    </submittedName>
</protein>
<gene>
    <name evidence="1" type="ORF">MLD38_012854</name>
</gene>
<reference evidence="2" key="1">
    <citation type="journal article" date="2023" name="Front. Plant Sci.">
        <title>Chromosomal-level genome assembly of Melastoma candidum provides insights into trichome evolution.</title>
        <authorList>
            <person name="Zhong Y."/>
            <person name="Wu W."/>
            <person name="Sun C."/>
            <person name="Zou P."/>
            <person name="Liu Y."/>
            <person name="Dai S."/>
            <person name="Zhou R."/>
        </authorList>
    </citation>
    <scope>NUCLEOTIDE SEQUENCE [LARGE SCALE GENOMIC DNA]</scope>
</reference>
<proteinExistence type="predicted"/>
<name>A0ACB9R8T0_9MYRT</name>
<accession>A0ACB9R8T0</accession>
<dbReference type="Proteomes" id="UP001057402">
    <property type="component" value="Chromosome 4"/>
</dbReference>